<evidence type="ECO:0000256" key="3">
    <source>
        <dbReference type="ARBA" id="ARBA00023163"/>
    </source>
</evidence>
<evidence type="ECO:0000256" key="2">
    <source>
        <dbReference type="ARBA" id="ARBA00023125"/>
    </source>
</evidence>
<dbReference type="Pfam" id="PF02311">
    <property type="entry name" value="AraC_binding"/>
    <property type="match status" value="1"/>
</dbReference>
<dbReference type="RefSeq" id="WP_218100731.1">
    <property type="nucleotide sequence ID" value="NZ_CAJVCE010000013.1"/>
</dbReference>
<evidence type="ECO:0000313" key="6">
    <source>
        <dbReference type="Proteomes" id="UP000730618"/>
    </source>
</evidence>
<protein>
    <submittedName>
        <fullName evidence="5">HTH-type transcriptional activator RhaS</fullName>
    </submittedName>
</protein>
<keyword evidence="3" id="KW-0804">Transcription</keyword>
<dbReference type="InterPro" id="IPR018060">
    <property type="entry name" value="HTH_AraC"/>
</dbReference>
<evidence type="ECO:0000259" key="4">
    <source>
        <dbReference type="PROSITE" id="PS01124"/>
    </source>
</evidence>
<organism evidence="5 6">
    <name type="scientific">Paenibacillus allorhizosphaerae</name>
    <dbReference type="NCBI Taxonomy" id="2849866"/>
    <lineage>
        <taxon>Bacteria</taxon>
        <taxon>Bacillati</taxon>
        <taxon>Bacillota</taxon>
        <taxon>Bacilli</taxon>
        <taxon>Bacillales</taxon>
        <taxon>Paenibacillaceae</taxon>
        <taxon>Paenibacillus</taxon>
    </lineage>
</organism>
<keyword evidence="6" id="KW-1185">Reference proteome</keyword>
<sequence>MVHEPFFERFFPKMVEVLLRGEPFWKQRKYRFELKQTSLYNFVYVFAGKGTYELNGTVWELNPGTVLHMAPDEHMILSSSQAEPLTYYSVHFLYFPMEWEGNQARLGQKGAPLPFERVFSVHADAAELERRLKQLHELWNDKNAGTEWTVRLLFLTLMKWLSEALTHKLRDEDETARLISDSMKYIQDHYQQSLERDKLARMASLSASYYSILFKRYSGYTPFEFINKIRLDKAKQLLRTTNEPISKIAREVGYQDPLYFTRLFAREVGMAPRMYRKA</sequence>
<dbReference type="EMBL" id="CAJVCE010000013">
    <property type="protein sequence ID" value="CAG7649272.1"/>
    <property type="molecule type" value="Genomic_DNA"/>
</dbReference>
<name>A0ABM8VM54_9BACL</name>
<keyword evidence="1" id="KW-0805">Transcription regulation</keyword>
<keyword evidence="2" id="KW-0238">DNA-binding</keyword>
<dbReference type="PROSITE" id="PS00041">
    <property type="entry name" value="HTH_ARAC_FAMILY_1"/>
    <property type="match status" value="1"/>
</dbReference>
<proteinExistence type="predicted"/>
<reference evidence="5 6" key="1">
    <citation type="submission" date="2021-06" db="EMBL/GenBank/DDBJ databases">
        <authorList>
            <person name="Criscuolo A."/>
        </authorList>
    </citation>
    <scope>NUCLEOTIDE SEQUENCE [LARGE SCALE GENOMIC DNA]</scope>
    <source>
        <strain evidence="6">CIP 111802</strain>
    </source>
</reference>
<evidence type="ECO:0000256" key="1">
    <source>
        <dbReference type="ARBA" id="ARBA00023015"/>
    </source>
</evidence>
<dbReference type="InterPro" id="IPR003313">
    <property type="entry name" value="AraC-bd"/>
</dbReference>
<dbReference type="SMART" id="SM00342">
    <property type="entry name" value="HTH_ARAC"/>
    <property type="match status" value="1"/>
</dbReference>
<comment type="caution">
    <text evidence="5">The sequence shown here is derived from an EMBL/GenBank/DDBJ whole genome shotgun (WGS) entry which is preliminary data.</text>
</comment>
<dbReference type="InterPro" id="IPR018062">
    <property type="entry name" value="HTH_AraC-typ_CS"/>
</dbReference>
<dbReference type="PANTHER" id="PTHR43280:SF2">
    <property type="entry name" value="HTH-TYPE TRANSCRIPTIONAL REGULATOR EXSA"/>
    <property type="match status" value="1"/>
</dbReference>
<dbReference type="PROSITE" id="PS01124">
    <property type="entry name" value="HTH_ARAC_FAMILY_2"/>
    <property type="match status" value="1"/>
</dbReference>
<accession>A0ABM8VM54</accession>
<feature type="domain" description="HTH araC/xylS-type" evidence="4">
    <location>
        <begin position="180"/>
        <end position="278"/>
    </location>
</feature>
<dbReference type="Proteomes" id="UP000730618">
    <property type="component" value="Unassembled WGS sequence"/>
</dbReference>
<dbReference type="Pfam" id="PF12833">
    <property type="entry name" value="HTH_18"/>
    <property type="match status" value="1"/>
</dbReference>
<evidence type="ECO:0000313" key="5">
    <source>
        <dbReference type="EMBL" id="CAG7649272.1"/>
    </source>
</evidence>
<dbReference type="PANTHER" id="PTHR43280">
    <property type="entry name" value="ARAC-FAMILY TRANSCRIPTIONAL REGULATOR"/>
    <property type="match status" value="1"/>
</dbReference>
<gene>
    <name evidence="5" type="primary">rhaS_30</name>
    <name evidence="5" type="ORF">PAECIP111802_04448</name>
</gene>